<protein>
    <submittedName>
        <fullName evidence="2">Uncharacterized protein</fullName>
    </submittedName>
</protein>
<keyword evidence="3" id="KW-1185">Reference proteome</keyword>
<gene>
    <name evidence="2" type="ORF">VRS74_04400</name>
</gene>
<evidence type="ECO:0000313" key="3">
    <source>
        <dbReference type="Proteomes" id="UP001343492"/>
    </source>
</evidence>
<sequence length="56" mass="6115">MDYIGSKEVMDVGNCSLCDGTIRAAAREEAVELRLEDRDARPISPLKGADQPNEAH</sequence>
<evidence type="ECO:0000313" key="2">
    <source>
        <dbReference type="EMBL" id="MEE1876923.1"/>
    </source>
</evidence>
<proteinExistence type="predicted"/>
<dbReference type="EMBL" id="JAZDQV010000003">
    <property type="protein sequence ID" value="MEE1876923.1"/>
    <property type="molecule type" value="Genomic_DNA"/>
</dbReference>
<feature type="region of interest" description="Disordered" evidence="1">
    <location>
        <begin position="36"/>
        <end position="56"/>
    </location>
</feature>
<dbReference type="RefSeq" id="WP_354144026.1">
    <property type="nucleotide sequence ID" value="NZ_JAZDQV010000003.1"/>
</dbReference>
<comment type="caution">
    <text evidence="2">The sequence shown here is derived from an EMBL/GenBank/DDBJ whole genome shotgun (WGS) entry which is preliminary data.</text>
</comment>
<reference evidence="2 3" key="1">
    <citation type="submission" date="2024-01" db="EMBL/GenBank/DDBJ databases">
        <title>The genome sequence of Erythrobacteraceae sp. strain 1XM1-14.</title>
        <authorList>
            <person name="Liu Y."/>
        </authorList>
    </citation>
    <scope>NUCLEOTIDE SEQUENCE [LARGE SCALE GENOMIC DNA]</scope>
    <source>
        <strain evidence="2 3">1XM1-14</strain>
    </source>
</reference>
<name>A0ABU7GDJ8_9SPHN</name>
<accession>A0ABU7GDJ8</accession>
<dbReference type="Proteomes" id="UP001343492">
    <property type="component" value="Unassembled WGS sequence"/>
</dbReference>
<organism evidence="2 3">
    <name type="scientific">Altererythrobacter litoralis</name>
    <dbReference type="NCBI Taxonomy" id="3113904"/>
    <lineage>
        <taxon>Bacteria</taxon>
        <taxon>Pseudomonadati</taxon>
        <taxon>Pseudomonadota</taxon>
        <taxon>Alphaproteobacteria</taxon>
        <taxon>Sphingomonadales</taxon>
        <taxon>Erythrobacteraceae</taxon>
        <taxon>Altererythrobacter</taxon>
    </lineage>
</organism>
<evidence type="ECO:0000256" key="1">
    <source>
        <dbReference type="SAM" id="MobiDB-lite"/>
    </source>
</evidence>